<dbReference type="EMBL" id="JABSTU010000011">
    <property type="protein sequence ID" value="KAH8008886.1"/>
    <property type="molecule type" value="Genomic_DNA"/>
</dbReference>
<keyword evidence="8" id="KW-1185">Reference proteome</keyword>
<gene>
    <name evidence="7" type="ORF">HPB51_006908</name>
</gene>
<evidence type="ECO:0000256" key="5">
    <source>
        <dbReference type="ARBA" id="ARBA00023180"/>
    </source>
</evidence>
<evidence type="ECO:0000256" key="1">
    <source>
        <dbReference type="ARBA" id="ARBA00001913"/>
    </source>
</evidence>
<dbReference type="GO" id="GO:0046872">
    <property type="term" value="F:metal ion binding"/>
    <property type="evidence" value="ECO:0007669"/>
    <property type="project" value="UniProtKB-KW"/>
</dbReference>
<name>A0A9J6D3V0_RHIMP</name>
<keyword evidence="4" id="KW-0106">Calcium</keyword>
<dbReference type="Pfam" id="PF00884">
    <property type="entry name" value="Sulfatase"/>
    <property type="match status" value="1"/>
</dbReference>
<dbReference type="Proteomes" id="UP000821866">
    <property type="component" value="Chromosome 9"/>
</dbReference>
<dbReference type="Gene3D" id="3.40.720.10">
    <property type="entry name" value="Alkaline Phosphatase, subunit A"/>
    <property type="match status" value="1"/>
</dbReference>
<dbReference type="PANTHER" id="PTHR10342:SF273">
    <property type="entry name" value="RE14504P"/>
    <property type="match status" value="1"/>
</dbReference>
<organism evidence="7 8">
    <name type="scientific">Rhipicephalus microplus</name>
    <name type="common">Cattle tick</name>
    <name type="synonym">Boophilus microplus</name>
    <dbReference type="NCBI Taxonomy" id="6941"/>
    <lineage>
        <taxon>Eukaryota</taxon>
        <taxon>Metazoa</taxon>
        <taxon>Ecdysozoa</taxon>
        <taxon>Arthropoda</taxon>
        <taxon>Chelicerata</taxon>
        <taxon>Arachnida</taxon>
        <taxon>Acari</taxon>
        <taxon>Parasitiformes</taxon>
        <taxon>Ixodida</taxon>
        <taxon>Ixodoidea</taxon>
        <taxon>Ixodidae</taxon>
        <taxon>Rhipicephalinae</taxon>
        <taxon>Rhipicephalus</taxon>
        <taxon>Boophilus</taxon>
    </lineage>
</organism>
<evidence type="ECO:0000256" key="4">
    <source>
        <dbReference type="ARBA" id="ARBA00022837"/>
    </source>
</evidence>
<reference evidence="7" key="1">
    <citation type="journal article" date="2020" name="Cell">
        <title>Large-Scale Comparative Analyses of Tick Genomes Elucidate Their Genetic Diversity and Vector Capacities.</title>
        <authorList>
            <consortium name="Tick Genome and Microbiome Consortium (TIGMIC)"/>
            <person name="Jia N."/>
            <person name="Wang J."/>
            <person name="Shi W."/>
            <person name="Du L."/>
            <person name="Sun Y."/>
            <person name="Zhan W."/>
            <person name="Jiang J.F."/>
            <person name="Wang Q."/>
            <person name="Zhang B."/>
            <person name="Ji P."/>
            <person name="Bell-Sakyi L."/>
            <person name="Cui X.M."/>
            <person name="Yuan T.T."/>
            <person name="Jiang B.G."/>
            <person name="Yang W.F."/>
            <person name="Lam T.T."/>
            <person name="Chang Q.C."/>
            <person name="Ding S.J."/>
            <person name="Wang X.J."/>
            <person name="Zhu J.G."/>
            <person name="Ruan X.D."/>
            <person name="Zhao L."/>
            <person name="Wei J.T."/>
            <person name="Ye R.Z."/>
            <person name="Que T.C."/>
            <person name="Du C.H."/>
            <person name="Zhou Y.H."/>
            <person name="Cheng J.X."/>
            <person name="Dai P.F."/>
            <person name="Guo W.B."/>
            <person name="Han X.H."/>
            <person name="Huang E.J."/>
            <person name="Li L.F."/>
            <person name="Wei W."/>
            <person name="Gao Y.C."/>
            <person name="Liu J.Z."/>
            <person name="Shao H.Z."/>
            <person name="Wang X."/>
            <person name="Wang C.C."/>
            <person name="Yang T.C."/>
            <person name="Huo Q.B."/>
            <person name="Li W."/>
            <person name="Chen H.Y."/>
            <person name="Chen S.E."/>
            <person name="Zhou L.G."/>
            <person name="Ni X.B."/>
            <person name="Tian J.H."/>
            <person name="Sheng Y."/>
            <person name="Liu T."/>
            <person name="Pan Y.S."/>
            <person name="Xia L.Y."/>
            <person name="Li J."/>
            <person name="Zhao F."/>
            <person name="Cao W.C."/>
        </authorList>
    </citation>
    <scope>NUCLEOTIDE SEQUENCE</scope>
    <source>
        <strain evidence="7">Rmic-2018</strain>
    </source>
</reference>
<dbReference type="AlphaFoldDB" id="A0A9J6D3V0"/>
<protein>
    <recommendedName>
        <fullName evidence="6">Sulfatase N-terminal domain-containing protein</fullName>
    </recommendedName>
</protein>
<proteinExistence type="inferred from homology"/>
<comment type="caution">
    <text evidence="7">The sequence shown here is derived from an EMBL/GenBank/DDBJ whole genome shotgun (WGS) entry which is preliminary data.</text>
</comment>
<dbReference type="GO" id="GO:0008484">
    <property type="term" value="F:sulfuric ester hydrolase activity"/>
    <property type="evidence" value="ECO:0007669"/>
    <property type="project" value="InterPro"/>
</dbReference>
<reference evidence="7" key="2">
    <citation type="submission" date="2021-09" db="EMBL/GenBank/DDBJ databases">
        <authorList>
            <person name="Jia N."/>
            <person name="Wang J."/>
            <person name="Shi W."/>
            <person name="Du L."/>
            <person name="Sun Y."/>
            <person name="Zhan W."/>
            <person name="Jiang J."/>
            <person name="Wang Q."/>
            <person name="Zhang B."/>
            <person name="Ji P."/>
            <person name="Sakyi L.B."/>
            <person name="Cui X."/>
            <person name="Yuan T."/>
            <person name="Jiang B."/>
            <person name="Yang W."/>
            <person name="Lam T.T.-Y."/>
            <person name="Chang Q."/>
            <person name="Ding S."/>
            <person name="Wang X."/>
            <person name="Zhu J."/>
            <person name="Ruan X."/>
            <person name="Zhao L."/>
            <person name="Wei J."/>
            <person name="Que T."/>
            <person name="Du C."/>
            <person name="Cheng J."/>
            <person name="Dai P."/>
            <person name="Han X."/>
            <person name="Huang E."/>
            <person name="Gao Y."/>
            <person name="Liu J."/>
            <person name="Shao H."/>
            <person name="Ye R."/>
            <person name="Li L."/>
            <person name="Wei W."/>
            <person name="Wang X."/>
            <person name="Wang C."/>
            <person name="Huo Q."/>
            <person name="Li W."/>
            <person name="Guo W."/>
            <person name="Chen H."/>
            <person name="Chen S."/>
            <person name="Zhou L."/>
            <person name="Zhou L."/>
            <person name="Ni X."/>
            <person name="Tian J."/>
            <person name="Zhou Y."/>
            <person name="Sheng Y."/>
            <person name="Liu T."/>
            <person name="Pan Y."/>
            <person name="Xia L."/>
            <person name="Li J."/>
            <person name="Zhao F."/>
            <person name="Cao W."/>
        </authorList>
    </citation>
    <scope>NUCLEOTIDE SEQUENCE</scope>
    <source>
        <strain evidence="7">Rmic-2018</strain>
        <tissue evidence="7">Larvae</tissue>
    </source>
</reference>
<dbReference type="InterPro" id="IPR000917">
    <property type="entry name" value="Sulfatase_N"/>
</dbReference>
<dbReference type="SUPFAM" id="SSF53649">
    <property type="entry name" value="Alkaline phosphatase-like"/>
    <property type="match status" value="1"/>
</dbReference>
<evidence type="ECO:0000256" key="2">
    <source>
        <dbReference type="ARBA" id="ARBA00008779"/>
    </source>
</evidence>
<dbReference type="InterPro" id="IPR047115">
    <property type="entry name" value="ARSB"/>
</dbReference>
<dbReference type="VEuPathDB" id="VectorBase:LOC119177853"/>
<accession>A0A9J6D3V0</accession>
<evidence type="ECO:0000259" key="6">
    <source>
        <dbReference type="Pfam" id="PF00884"/>
    </source>
</evidence>
<dbReference type="InterPro" id="IPR017850">
    <property type="entry name" value="Alkaline_phosphatase_core_sf"/>
</dbReference>
<keyword evidence="3" id="KW-0479">Metal-binding</keyword>
<keyword evidence="5" id="KW-0325">Glycoprotein</keyword>
<dbReference type="PANTHER" id="PTHR10342">
    <property type="entry name" value="ARYLSULFATASE"/>
    <property type="match status" value="1"/>
</dbReference>
<sequence length="261" mass="28450">MVSALDKSIGKIFEALHEAGMLNNTFLSFSSDNGAAATFWGTYGASSYPLRGEKSTLWEGGVRVPGFVWTAQPLWHGRGSQYDRIFHATDWLPTLYEMAGGDPSKLGGIDGVSHLRSITDPLTDLPRSEVLLNIDPIEGNEGIIQDSYKLVYGAFPDGTSEWLDMPGNRLSAAEEAKMAHQSCIESITYKILNKRGFSPNCGEGGGVYSTSVNCGKQNSSKASCDSTVAPCLYDINRDPCEYNDIAFENPENAWVRFKLGP</sequence>
<feature type="domain" description="Sulfatase N-terminal" evidence="6">
    <location>
        <begin position="2"/>
        <end position="100"/>
    </location>
</feature>
<dbReference type="Gene3D" id="3.30.1120.10">
    <property type="match status" value="1"/>
</dbReference>
<comment type="similarity">
    <text evidence="2">Belongs to the sulfatase family.</text>
</comment>
<comment type="cofactor">
    <cofactor evidence="1">
        <name>Ca(2+)</name>
        <dbReference type="ChEBI" id="CHEBI:29108"/>
    </cofactor>
</comment>
<evidence type="ECO:0000313" key="8">
    <source>
        <dbReference type="Proteomes" id="UP000821866"/>
    </source>
</evidence>
<evidence type="ECO:0000256" key="3">
    <source>
        <dbReference type="ARBA" id="ARBA00022723"/>
    </source>
</evidence>
<evidence type="ECO:0000313" key="7">
    <source>
        <dbReference type="EMBL" id="KAH8008886.1"/>
    </source>
</evidence>